<dbReference type="InterPro" id="IPR002586">
    <property type="entry name" value="CobQ/CobB/MinD/ParA_Nub-bd_dom"/>
</dbReference>
<dbReference type="InterPro" id="IPR047045">
    <property type="entry name" value="CobQ_N"/>
</dbReference>
<keyword evidence="2 4" id="KW-0169">Cobalamin biosynthesis</keyword>
<evidence type="ECO:0000259" key="6">
    <source>
        <dbReference type="Pfam" id="PF07685"/>
    </source>
</evidence>
<comment type="function">
    <text evidence="4">Catalyzes amidations at positions B, D, E, and G on adenosylcobyrinic A,C-diamide. NH(2) groups are provided by glutamine, and one molecule of ATP is hydrogenolyzed for each amidation.</text>
</comment>
<organism evidence="7 8">
    <name type="scientific">Clostridium moniliforme</name>
    <dbReference type="NCBI Taxonomy" id="39489"/>
    <lineage>
        <taxon>Bacteria</taxon>
        <taxon>Bacillati</taxon>
        <taxon>Bacillota</taxon>
        <taxon>Clostridia</taxon>
        <taxon>Eubacteriales</taxon>
        <taxon>Clostridiaceae</taxon>
        <taxon>Clostridium</taxon>
    </lineage>
</organism>
<evidence type="ECO:0000313" key="7">
    <source>
        <dbReference type="EMBL" id="MBP1889623.1"/>
    </source>
</evidence>
<dbReference type="SUPFAM" id="SSF52540">
    <property type="entry name" value="P-loop containing nucleoside triphosphate hydrolases"/>
    <property type="match status" value="1"/>
</dbReference>
<dbReference type="InterPro" id="IPR011698">
    <property type="entry name" value="GATase_3"/>
</dbReference>
<dbReference type="InterPro" id="IPR033949">
    <property type="entry name" value="CobQ_GATase1"/>
</dbReference>
<dbReference type="HAMAP" id="MF_00028">
    <property type="entry name" value="CobQ"/>
    <property type="match status" value="1"/>
</dbReference>
<gene>
    <name evidence="4" type="primary">cobQ</name>
    <name evidence="7" type="ORF">J2Z53_001206</name>
</gene>
<evidence type="ECO:0000256" key="1">
    <source>
        <dbReference type="ARBA" id="ARBA00004953"/>
    </source>
</evidence>
<dbReference type="PANTHER" id="PTHR21343:SF1">
    <property type="entry name" value="COBYRIC ACID SYNTHASE"/>
    <property type="match status" value="1"/>
</dbReference>
<dbReference type="Proteomes" id="UP000783390">
    <property type="component" value="Unassembled WGS sequence"/>
</dbReference>
<reference evidence="7 8" key="1">
    <citation type="submission" date="2021-03" db="EMBL/GenBank/DDBJ databases">
        <title>Genomic Encyclopedia of Type Strains, Phase IV (KMG-IV): sequencing the most valuable type-strain genomes for metagenomic binning, comparative biology and taxonomic classification.</title>
        <authorList>
            <person name="Goeker M."/>
        </authorList>
    </citation>
    <scope>NUCLEOTIDE SEQUENCE [LARGE SCALE GENOMIC DNA]</scope>
    <source>
        <strain evidence="7 8">DSM 3984</strain>
    </source>
</reference>
<comment type="pathway">
    <text evidence="1 4">Cofactor biosynthesis; adenosylcobalamin biosynthesis.</text>
</comment>
<sequence>MKSKGIMLLGTASSVGKSTLAAAICRYFTNKSLKVCPFKAMNISLNSFVTEDGLEMGRAQVVQAEACNIKPKAFMNPLLLKPNGGKTQVIVNGKVKFIMDAYKYKEINKELKKEVLNTYNSIKDKYDLLVLEGSGSCAEINLKETDIANMEMAKMADVPVILVADIDRGGVFASVVGTIMLLDEEDRKRVKGVIINKFRGRVDLFKDAMKQLEDIINIPVLGVMPYCKLDIEDEDGVSEKILKNNSNNKGKIDIAIIKLSHMSNFTDFNNLERNEDLNVRYVNNINDLKNPHMIIIPGSKNTIEDLKILKRNGIFNKIKELNSKGTLVFGVCGGYQILGEKIIDNNQIEGNVSEEEGLSLLKFKTKFNKDKTTLQTKAKVNGKTSFGEEFEGIKLEGYEIHNGVNEYDDEIIPFILDENNRIIGSVNKKGTVVGTYLHGIFDSDEFNLKLLNYIGKKNNIELNSKKKSSYKDHKNNEYNKLAKLLEENIDIEKLEKIIF</sequence>
<feature type="active site" description="Nucleophile" evidence="4">
    <location>
        <position position="332"/>
    </location>
</feature>
<evidence type="ECO:0000256" key="3">
    <source>
        <dbReference type="ARBA" id="ARBA00022962"/>
    </source>
</evidence>
<dbReference type="CDD" id="cd05389">
    <property type="entry name" value="CobQ_N"/>
    <property type="match status" value="1"/>
</dbReference>
<dbReference type="Pfam" id="PF07685">
    <property type="entry name" value="GATase_3"/>
    <property type="match status" value="1"/>
</dbReference>
<dbReference type="CDD" id="cd01750">
    <property type="entry name" value="GATase1_CobQ"/>
    <property type="match status" value="1"/>
</dbReference>
<dbReference type="PANTHER" id="PTHR21343">
    <property type="entry name" value="DETHIOBIOTIN SYNTHETASE"/>
    <property type="match status" value="1"/>
</dbReference>
<dbReference type="SUPFAM" id="SSF52317">
    <property type="entry name" value="Class I glutamine amidotransferase-like"/>
    <property type="match status" value="1"/>
</dbReference>
<dbReference type="Gene3D" id="3.40.50.880">
    <property type="match status" value="1"/>
</dbReference>
<feature type="domain" description="CobQ/CobB/MinD/ParA nucleotide binding" evidence="5">
    <location>
        <begin position="6"/>
        <end position="228"/>
    </location>
</feature>
<protein>
    <recommendedName>
        <fullName evidence="4">Cobyric acid synthase</fullName>
    </recommendedName>
</protein>
<name>A0ABS4F049_9CLOT</name>
<evidence type="ECO:0000256" key="2">
    <source>
        <dbReference type="ARBA" id="ARBA00022573"/>
    </source>
</evidence>
<keyword evidence="8" id="KW-1185">Reference proteome</keyword>
<dbReference type="RefSeq" id="WP_209796432.1">
    <property type="nucleotide sequence ID" value="NZ_JAGGJZ010000003.1"/>
</dbReference>
<proteinExistence type="inferred from homology"/>
<dbReference type="NCBIfam" id="NF001989">
    <property type="entry name" value="PRK00784.1"/>
    <property type="match status" value="1"/>
</dbReference>
<feature type="domain" description="CobB/CobQ-like glutamine amidotransferase" evidence="6">
    <location>
        <begin position="253"/>
        <end position="446"/>
    </location>
</feature>
<comment type="caution">
    <text evidence="7">The sequence shown here is derived from an EMBL/GenBank/DDBJ whole genome shotgun (WGS) entry which is preliminary data.</text>
</comment>
<dbReference type="InterPro" id="IPR004459">
    <property type="entry name" value="CobQ_synth"/>
</dbReference>
<dbReference type="GO" id="GO:0051921">
    <property type="term" value="F:adenosylcobyric acid synthase (glutamine-hydrolyzing) activity"/>
    <property type="evidence" value="ECO:0007669"/>
    <property type="project" value="UniProtKB-EC"/>
</dbReference>
<keyword evidence="7" id="KW-0436">Ligase</keyword>
<evidence type="ECO:0000313" key="8">
    <source>
        <dbReference type="Proteomes" id="UP000783390"/>
    </source>
</evidence>
<accession>A0ABS4F049</accession>
<dbReference type="Gene3D" id="3.40.50.300">
    <property type="entry name" value="P-loop containing nucleotide triphosphate hydrolases"/>
    <property type="match status" value="1"/>
</dbReference>
<dbReference type="InterPro" id="IPR029062">
    <property type="entry name" value="Class_I_gatase-like"/>
</dbReference>
<feature type="active site" evidence="4">
    <location>
        <position position="438"/>
    </location>
</feature>
<dbReference type="InterPro" id="IPR027417">
    <property type="entry name" value="P-loop_NTPase"/>
</dbReference>
<dbReference type="Pfam" id="PF01656">
    <property type="entry name" value="CbiA"/>
    <property type="match status" value="1"/>
</dbReference>
<evidence type="ECO:0000259" key="5">
    <source>
        <dbReference type="Pfam" id="PF01656"/>
    </source>
</evidence>
<comment type="similarity">
    <text evidence="4">Belongs to the CobB/CobQ family. CobQ subfamily.</text>
</comment>
<evidence type="ECO:0000256" key="4">
    <source>
        <dbReference type="HAMAP-Rule" id="MF_00028"/>
    </source>
</evidence>
<dbReference type="NCBIfam" id="TIGR00313">
    <property type="entry name" value="cobQ"/>
    <property type="match status" value="1"/>
</dbReference>
<dbReference type="PROSITE" id="PS51274">
    <property type="entry name" value="GATASE_COBBQ"/>
    <property type="match status" value="1"/>
</dbReference>
<dbReference type="EMBL" id="JAGGJZ010000003">
    <property type="protein sequence ID" value="MBP1889623.1"/>
    <property type="molecule type" value="Genomic_DNA"/>
</dbReference>
<keyword evidence="3 4" id="KW-0315">Glutamine amidotransferase</keyword>